<dbReference type="EMBL" id="SMKQ01000314">
    <property type="protein sequence ID" value="TDD31522.1"/>
    <property type="molecule type" value="Genomic_DNA"/>
</dbReference>
<name>A0A4R4XLU1_9ACTN</name>
<proteinExistence type="predicted"/>
<evidence type="ECO:0000313" key="1">
    <source>
        <dbReference type="EMBL" id="TDD31522.1"/>
    </source>
</evidence>
<protein>
    <submittedName>
        <fullName evidence="1">Uncharacterized protein</fullName>
    </submittedName>
</protein>
<comment type="caution">
    <text evidence="1">The sequence shown here is derived from an EMBL/GenBank/DDBJ whole genome shotgun (WGS) entry which is preliminary data.</text>
</comment>
<evidence type="ECO:0000313" key="2">
    <source>
        <dbReference type="Proteomes" id="UP000295302"/>
    </source>
</evidence>
<dbReference type="AlphaFoldDB" id="A0A4R4XLU1"/>
<dbReference type="Proteomes" id="UP000295302">
    <property type="component" value="Unassembled WGS sequence"/>
</dbReference>
<gene>
    <name evidence="1" type="ORF">E1286_44795</name>
</gene>
<sequence length="93" mass="10008">MGYSLMSEIDFYEIVRVLNTDDSAALGVGNTHGVVVGISEEAGERKYAVLIGGTTYILGPSDLAQTGKKVDRETIYGGDIAHVLPERYSDDEP</sequence>
<dbReference type="OrthoDB" id="5192185at2"/>
<accession>A0A4R4XLU1</accession>
<keyword evidence="2" id="KW-1185">Reference proteome</keyword>
<organism evidence="1 2">
    <name type="scientific">Nonomuraea terrae</name>
    <dbReference type="NCBI Taxonomy" id="2530383"/>
    <lineage>
        <taxon>Bacteria</taxon>
        <taxon>Bacillati</taxon>
        <taxon>Actinomycetota</taxon>
        <taxon>Actinomycetes</taxon>
        <taxon>Streptosporangiales</taxon>
        <taxon>Streptosporangiaceae</taxon>
        <taxon>Nonomuraea</taxon>
    </lineage>
</organism>
<reference evidence="1 2" key="1">
    <citation type="submission" date="2019-03" db="EMBL/GenBank/DDBJ databases">
        <title>Draft genome sequences of novel Actinobacteria.</title>
        <authorList>
            <person name="Sahin N."/>
            <person name="Ay H."/>
            <person name="Saygin H."/>
        </authorList>
    </citation>
    <scope>NUCLEOTIDE SEQUENCE [LARGE SCALE GENOMIC DNA]</scope>
    <source>
        <strain evidence="1 2">CH32</strain>
    </source>
</reference>